<comment type="caution">
    <text evidence="7">The sequence shown here is derived from an EMBL/GenBank/DDBJ whole genome shotgun (WGS) entry which is preliminary data.</text>
</comment>
<gene>
    <name evidence="7" type="ORF">WJX84_010965</name>
</gene>
<dbReference type="GO" id="GO:0009986">
    <property type="term" value="C:cell surface"/>
    <property type="evidence" value="ECO:0007669"/>
    <property type="project" value="TreeGrafter"/>
</dbReference>
<dbReference type="EMBL" id="JALJOV010000331">
    <property type="protein sequence ID" value="KAK9864623.1"/>
    <property type="molecule type" value="Genomic_DNA"/>
</dbReference>
<name>A0AAW1T5Y3_9CHLO</name>
<evidence type="ECO:0000313" key="7">
    <source>
        <dbReference type="EMBL" id="KAK9864623.1"/>
    </source>
</evidence>
<evidence type="ECO:0000313" key="8">
    <source>
        <dbReference type="Proteomes" id="UP001485043"/>
    </source>
</evidence>
<protein>
    <recommendedName>
        <fullName evidence="6">glucan 1,3-beta-glucosidase</fullName>
        <ecNumber evidence="6">3.2.1.58</ecNumber>
    </recommendedName>
</protein>
<keyword evidence="1" id="KW-0378">Hydrolase</keyword>
<sequence>MHRATVAILPVLHAAKGSQNGQEHSAPTNINHAYWASYPENIQDSIDTVNWLVTTYGKHPAFVGMDMLNEPGTTNGPLPTATLQKYYTDTYNKIRTYSDCVLVHAPLLNSQQYPGAPGNWEAFMPPPQYSNVWHTWHLYYAYSGTADSALTSVNNDASNIQKWSGNYLLIGEWSLATHTAATFPQTQQLGQEELSAYGKAHAGYTFWAYKWFGNANGGGWTLNKSFQNDLVNLEDFSIKVGSQALTALALKWPSLKILSMDDDPYFSPLSAAQTPALLEIDILTDGPKWLEGFPIQCLTITDWAVQHNVDLRQDANSSAVQCDLRQEATSKVSPSLEVILRADRKIVTDQSWQRLGSLTSLELTFPSAGTAGLTNMPVYKATGLSLLPALRELGLHGDWRCLEPRAFVMPILRRLWFDEFVFQAPGPTAAQLPALSEIHLQDAKECPTWLEGFPLHCLSIDSWAQMRRTPINLLQCRVLRIAMPAGELEYNIPLYEVLELPNLRRIEIAEAKLESDGRPVAFQGTQAELDKFIARFCLRISDKAAAVVKCYSGGGHFDSEINSYDHNHQCCQICAHQF</sequence>
<dbReference type="Proteomes" id="UP001485043">
    <property type="component" value="Unassembled WGS sequence"/>
</dbReference>
<dbReference type="GO" id="GO:0005576">
    <property type="term" value="C:extracellular region"/>
    <property type="evidence" value="ECO:0007669"/>
    <property type="project" value="TreeGrafter"/>
</dbReference>
<dbReference type="SUPFAM" id="SSF51445">
    <property type="entry name" value="(Trans)glycosidases"/>
    <property type="match status" value="1"/>
</dbReference>
<evidence type="ECO:0000256" key="1">
    <source>
        <dbReference type="ARBA" id="ARBA00022801"/>
    </source>
</evidence>
<reference evidence="7 8" key="1">
    <citation type="journal article" date="2024" name="Nat. Commun.">
        <title>Phylogenomics reveals the evolutionary origins of lichenization in chlorophyte algae.</title>
        <authorList>
            <person name="Puginier C."/>
            <person name="Libourel C."/>
            <person name="Otte J."/>
            <person name="Skaloud P."/>
            <person name="Haon M."/>
            <person name="Grisel S."/>
            <person name="Petersen M."/>
            <person name="Berrin J.G."/>
            <person name="Delaux P.M."/>
            <person name="Dal Grande F."/>
            <person name="Keller J."/>
        </authorList>
    </citation>
    <scope>NUCLEOTIDE SEQUENCE [LARGE SCALE GENOMIC DNA]</scope>
    <source>
        <strain evidence="7 8">SAG 2523</strain>
    </source>
</reference>
<comment type="catalytic activity">
    <reaction evidence="5">
        <text>Successive hydrolysis of beta-D-glucose units from the non-reducing ends of (1-&gt;3)-beta-D-glucans, releasing alpha-glucose.</text>
        <dbReference type="EC" id="3.2.1.58"/>
    </reaction>
</comment>
<dbReference type="Gene3D" id="3.20.20.80">
    <property type="entry name" value="Glycosidases"/>
    <property type="match status" value="1"/>
</dbReference>
<dbReference type="PANTHER" id="PTHR31297">
    <property type="entry name" value="GLUCAN ENDO-1,6-BETA-GLUCOSIDASE B"/>
    <property type="match status" value="1"/>
</dbReference>
<accession>A0AAW1T5Y3</accession>
<evidence type="ECO:0000256" key="6">
    <source>
        <dbReference type="ARBA" id="ARBA00038929"/>
    </source>
</evidence>
<evidence type="ECO:0000256" key="5">
    <source>
        <dbReference type="ARBA" id="ARBA00036824"/>
    </source>
</evidence>
<keyword evidence="4" id="KW-0961">Cell wall biogenesis/degradation</keyword>
<dbReference type="EC" id="3.2.1.58" evidence="6"/>
<dbReference type="AlphaFoldDB" id="A0AAW1T5Y3"/>
<dbReference type="GO" id="GO:0071555">
    <property type="term" value="P:cell wall organization"/>
    <property type="evidence" value="ECO:0007669"/>
    <property type="project" value="UniProtKB-KW"/>
</dbReference>
<dbReference type="InterPro" id="IPR050386">
    <property type="entry name" value="Glycosyl_hydrolase_5"/>
</dbReference>
<proteinExistence type="predicted"/>
<evidence type="ECO:0000256" key="4">
    <source>
        <dbReference type="ARBA" id="ARBA00023316"/>
    </source>
</evidence>
<evidence type="ECO:0000256" key="2">
    <source>
        <dbReference type="ARBA" id="ARBA00023180"/>
    </source>
</evidence>
<dbReference type="InterPro" id="IPR017853">
    <property type="entry name" value="GH"/>
</dbReference>
<keyword evidence="8" id="KW-1185">Reference proteome</keyword>
<keyword evidence="3" id="KW-0326">Glycosidase</keyword>
<dbReference type="PANTHER" id="PTHR31297:SF34">
    <property type="entry name" value="GLUCAN 1,3-BETA-GLUCOSIDASE 2"/>
    <property type="match status" value="1"/>
</dbReference>
<keyword evidence="2" id="KW-0325">Glycoprotein</keyword>
<dbReference type="GO" id="GO:0009251">
    <property type="term" value="P:glucan catabolic process"/>
    <property type="evidence" value="ECO:0007669"/>
    <property type="project" value="TreeGrafter"/>
</dbReference>
<evidence type="ECO:0000256" key="3">
    <source>
        <dbReference type="ARBA" id="ARBA00023295"/>
    </source>
</evidence>
<dbReference type="GO" id="GO:0004338">
    <property type="term" value="F:glucan exo-1,3-beta-glucosidase activity"/>
    <property type="evidence" value="ECO:0007669"/>
    <property type="project" value="UniProtKB-EC"/>
</dbReference>
<organism evidence="7 8">
    <name type="scientific">Apatococcus fuscideae</name>
    <dbReference type="NCBI Taxonomy" id="2026836"/>
    <lineage>
        <taxon>Eukaryota</taxon>
        <taxon>Viridiplantae</taxon>
        <taxon>Chlorophyta</taxon>
        <taxon>core chlorophytes</taxon>
        <taxon>Trebouxiophyceae</taxon>
        <taxon>Chlorellales</taxon>
        <taxon>Chlorellaceae</taxon>
        <taxon>Apatococcus</taxon>
    </lineage>
</organism>